<evidence type="ECO:0000259" key="3">
    <source>
        <dbReference type="PROSITE" id="PS51025"/>
    </source>
</evidence>
<dbReference type="STRING" id="2020962.A0A2N1JGX6"/>
<dbReference type="PANTHER" id="PTHR23148:SF0">
    <property type="entry name" value="SERINE_ARGININE REPETITIVE MATRIX PROTEIN 1"/>
    <property type="match status" value="1"/>
</dbReference>
<dbReference type="InterPro" id="IPR052225">
    <property type="entry name" value="Ser/Arg_repetitive_matrix"/>
</dbReference>
<keyword evidence="1" id="KW-0507">mRNA processing</keyword>
<evidence type="ECO:0000313" key="4">
    <source>
        <dbReference type="EMBL" id="PKI85797.1"/>
    </source>
</evidence>
<sequence length="220" mass="25545">MVVGLSGVSAQEDVRFANKESTLLKSTKFPPNFAEQVDMTKVNMEVMRQWIAQRVERLLGFEDDVLVELITEFLENNQFPDPRNMQVQLTGFLEKRARPFMSELWGLLLSAQVSVGGIPRKFVEQKKEEMEQRRAQNADVIGEVRRRNVPPRAGEDTRIPSREGRWDRGRVPINTEQRRGGYFAHDRDTFVDKRGNVTRRERDAGWGPRVNAREYSPSRR</sequence>
<organism evidence="4 5">
    <name type="scientific">Malassezia vespertilionis</name>
    <dbReference type="NCBI Taxonomy" id="2020962"/>
    <lineage>
        <taxon>Eukaryota</taxon>
        <taxon>Fungi</taxon>
        <taxon>Dikarya</taxon>
        <taxon>Basidiomycota</taxon>
        <taxon>Ustilaginomycotina</taxon>
        <taxon>Malasseziomycetes</taxon>
        <taxon>Malasseziales</taxon>
        <taxon>Malasseziaceae</taxon>
        <taxon>Malassezia</taxon>
    </lineage>
</organism>
<proteinExistence type="predicted"/>
<feature type="region of interest" description="Disordered" evidence="2">
    <location>
        <begin position="193"/>
        <end position="220"/>
    </location>
</feature>
<keyword evidence="5" id="KW-1185">Reference proteome</keyword>
<dbReference type="PROSITE" id="PS51025">
    <property type="entry name" value="PWI"/>
    <property type="match status" value="1"/>
</dbReference>
<dbReference type="GO" id="GO:0003723">
    <property type="term" value="F:RNA binding"/>
    <property type="evidence" value="ECO:0007669"/>
    <property type="project" value="TreeGrafter"/>
</dbReference>
<evidence type="ECO:0000256" key="1">
    <source>
        <dbReference type="ARBA" id="ARBA00022664"/>
    </source>
</evidence>
<feature type="compositionally biased region" description="Basic and acidic residues" evidence="2">
    <location>
        <begin position="193"/>
        <end position="204"/>
    </location>
</feature>
<reference evidence="4 5" key="1">
    <citation type="submission" date="2017-10" db="EMBL/GenBank/DDBJ databases">
        <title>A novel species of cold-tolerant Malassezia isolated from bats.</title>
        <authorList>
            <person name="Lorch J.M."/>
            <person name="Palmer J.M."/>
            <person name="Vanderwolf K.J."/>
            <person name="Schmidt K.Z."/>
            <person name="Verant M.L."/>
            <person name="Weller T.J."/>
            <person name="Blehert D.S."/>
        </authorList>
    </citation>
    <scope>NUCLEOTIDE SEQUENCE [LARGE SCALE GENOMIC DNA]</scope>
    <source>
        <strain evidence="4 5">NWHC:44797-103</strain>
    </source>
</reference>
<dbReference type="GO" id="GO:0005681">
    <property type="term" value="C:spliceosomal complex"/>
    <property type="evidence" value="ECO:0007669"/>
    <property type="project" value="TreeGrafter"/>
</dbReference>
<feature type="domain" description="PWI" evidence="3">
    <location>
        <begin position="26"/>
        <end position="125"/>
    </location>
</feature>
<dbReference type="EMBL" id="KZ454987">
    <property type="protein sequence ID" value="PKI85797.1"/>
    <property type="molecule type" value="Genomic_DNA"/>
</dbReference>
<dbReference type="InterPro" id="IPR002483">
    <property type="entry name" value="PWI_dom"/>
</dbReference>
<protein>
    <recommendedName>
        <fullName evidence="3">PWI domain-containing protein</fullName>
    </recommendedName>
</protein>
<dbReference type="Gene3D" id="1.20.1390.10">
    <property type="entry name" value="PWI domain"/>
    <property type="match status" value="1"/>
</dbReference>
<dbReference type="SMART" id="SM00311">
    <property type="entry name" value="PWI"/>
    <property type="match status" value="1"/>
</dbReference>
<dbReference type="Pfam" id="PF01480">
    <property type="entry name" value="PWI"/>
    <property type="match status" value="1"/>
</dbReference>
<dbReference type="GO" id="GO:0006397">
    <property type="term" value="P:mRNA processing"/>
    <property type="evidence" value="ECO:0007669"/>
    <property type="project" value="UniProtKB-KW"/>
</dbReference>
<evidence type="ECO:0000313" key="5">
    <source>
        <dbReference type="Proteomes" id="UP000232875"/>
    </source>
</evidence>
<name>A0A2N1JGX6_9BASI</name>
<dbReference type="Proteomes" id="UP000232875">
    <property type="component" value="Unassembled WGS sequence"/>
</dbReference>
<dbReference type="GO" id="GO:0048024">
    <property type="term" value="P:regulation of mRNA splicing, via spliceosome"/>
    <property type="evidence" value="ECO:0007669"/>
    <property type="project" value="TreeGrafter"/>
</dbReference>
<dbReference type="AlphaFoldDB" id="A0A2N1JGX6"/>
<dbReference type="InterPro" id="IPR036483">
    <property type="entry name" value="PWI_dom_sf"/>
</dbReference>
<dbReference type="SUPFAM" id="SSF101233">
    <property type="entry name" value="PWI domain"/>
    <property type="match status" value="1"/>
</dbReference>
<evidence type="ECO:0000256" key="2">
    <source>
        <dbReference type="SAM" id="MobiDB-lite"/>
    </source>
</evidence>
<gene>
    <name evidence="4" type="ORF">MVES_000280</name>
</gene>
<accession>A0A2N1JGX6</accession>
<dbReference type="PANTHER" id="PTHR23148">
    <property type="entry name" value="SERINE/ARGININE REGULATED NUCLEAR MATRIX PROTEIN"/>
    <property type="match status" value="1"/>
</dbReference>
<dbReference type="OrthoDB" id="163257at2759"/>